<reference evidence="1" key="1">
    <citation type="journal article" date="2021" name="Polymers (Basel)">
        <title>Highly Stretchable Bacterial Cellulose Produced by Komagataeibacter hansenii SI1.</title>
        <authorList>
            <person name="Cielecka I."/>
            <person name="Ryngajllo M."/>
            <person name="Maniukiewicz W."/>
            <person name="Bielecki S."/>
        </authorList>
    </citation>
    <scope>NUCLEOTIDE SEQUENCE</scope>
    <source>
        <strain evidence="1">SI1</strain>
    </source>
</reference>
<evidence type="ECO:0000313" key="1">
    <source>
        <dbReference type="EMBL" id="MCJ8355704.1"/>
    </source>
</evidence>
<feature type="non-terminal residue" evidence="1">
    <location>
        <position position="1"/>
    </location>
</feature>
<comment type="caution">
    <text evidence="1">The sequence shown here is derived from an EMBL/GenBank/DDBJ whole genome shotgun (WGS) entry which is preliminary data.</text>
</comment>
<sequence length="138" mass="15356">LERFRRDIDQAQIVVFVGFNAGDFHLNQAINDLTGLRAKAFFINRPTAEANPDVVAAQKRLGTPLFIGRIGLATTIKQLLAKKIPKEPHLTSFVKYTPPDPAATVPTRAQIEDLFLYGKIEPSQLARDASNDISEYHI</sequence>
<feature type="non-terminal residue" evidence="1">
    <location>
        <position position="138"/>
    </location>
</feature>
<dbReference type="Proteomes" id="UP001202887">
    <property type="component" value="Unassembled WGS sequence"/>
</dbReference>
<evidence type="ECO:0000313" key="2">
    <source>
        <dbReference type="Proteomes" id="UP001202887"/>
    </source>
</evidence>
<reference evidence="1" key="2">
    <citation type="submission" date="2022-03" db="EMBL/GenBank/DDBJ databases">
        <authorList>
            <person name="Ryngajllo M."/>
            <person name="Jacek P."/>
            <person name="Kubiak K."/>
        </authorList>
    </citation>
    <scope>NUCLEOTIDE SEQUENCE</scope>
    <source>
        <strain evidence="1">SI1</strain>
    </source>
</reference>
<proteinExistence type="predicted"/>
<dbReference type="RefSeq" id="WP_247068199.1">
    <property type="nucleotide sequence ID" value="NZ_JAIBCX010000350.1"/>
</dbReference>
<accession>A0AAW5EVZ0</accession>
<organism evidence="1 2">
    <name type="scientific">Novacetimonas hansenii</name>
    <name type="common">Komagataeibacter hansenii</name>
    <dbReference type="NCBI Taxonomy" id="436"/>
    <lineage>
        <taxon>Bacteria</taxon>
        <taxon>Pseudomonadati</taxon>
        <taxon>Pseudomonadota</taxon>
        <taxon>Alphaproteobacteria</taxon>
        <taxon>Acetobacterales</taxon>
        <taxon>Acetobacteraceae</taxon>
        <taxon>Novacetimonas</taxon>
    </lineage>
</organism>
<dbReference type="EMBL" id="JAIBCX010000350">
    <property type="protein sequence ID" value="MCJ8355704.1"/>
    <property type="molecule type" value="Genomic_DNA"/>
</dbReference>
<dbReference type="AlphaFoldDB" id="A0AAW5EVZ0"/>
<gene>
    <name evidence="1" type="ORF">K1W68_17235</name>
</gene>
<name>A0AAW5EVZ0_NOVHA</name>
<protein>
    <submittedName>
        <fullName evidence="1">Uncharacterized protein</fullName>
    </submittedName>
</protein>